<keyword evidence="1" id="KW-0677">Repeat</keyword>
<feature type="repeat" description="ANK" evidence="3">
    <location>
        <begin position="103"/>
        <end position="129"/>
    </location>
</feature>
<dbReference type="SMART" id="SM00248">
    <property type="entry name" value="ANK"/>
    <property type="match status" value="2"/>
</dbReference>
<dbReference type="PROSITE" id="PS50297">
    <property type="entry name" value="ANK_REP_REGION"/>
    <property type="match status" value="2"/>
</dbReference>
<evidence type="ECO:0000256" key="2">
    <source>
        <dbReference type="ARBA" id="ARBA00023043"/>
    </source>
</evidence>
<evidence type="ECO:0000256" key="1">
    <source>
        <dbReference type="ARBA" id="ARBA00022737"/>
    </source>
</evidence>
<dbReference type="InterPro" id="IPR036770">
    <property type="entry name" value="Ankyrin_rpt-contain_sf"/>
</dbReference>
<dbReference type="PANTHER" id="PTHR24171">
    <property type="entry name" value="ANKYRIN REPEAT DOMAIN-CONTAINING PROTEIN 39-RELATED"/>
    <property type="match status" value="1"/>
</dbReference>
<dbReference type="InterPro" id="IPR002110">
    <property type="entry name" value="Ankyrin_rpt"/>
</dbReference>
<dbReference type="PROSITE" id="PS50088">
    <property type="entry name" value="ANK_REPEAT"/>
    <property type="match status" value="2"/>
</dbReference>
<feature type="repeat" description="ANK" evidence="3">
    <location>
        <begin position="70"/>
        <end position="102"/>
    </location>
</feature>
<protein>
    <recommendedName>
        <fullName evidence="6">Ankyrin repeat domain-containing protein</fullName>
    </recommendedName>
</protein>
<keyword evidence="2 3" id="KW-0040">ANK repeat</keyword>
<organism evidence="4 5">
    <name type="scientific">Neolewinella antarctica</name>
    <dbReference type="NCBI Taxonomy" id="442734"/>
    <lineage>
        <taxon>Bacteria</taxon>
        <taxon>Pseudomonadati</taxon>
        <taxon>Bacteroidota</taxon>
        <taxon>Saprospiria</taxon>
        <taxon>Saprospirales</taxon>
        <taxon>Lewinellaceae</taxon>
        <taxon>Neolewinella</taxon>
    </lineage>
</organism>
<dbReference type="Pfam" id="PF12796">
    <property type="entry name" value="Ank_2"/>
    <property type="match status" value="1"/>
</dbReference>
<gene>
    <name evidence="4" type="ORF">GGR27_002336</name>
</gene>
<evidence type="ECO:0000313" key="4">
    <source>
        <dbReference type="EMBL" id="NJC26826.1"/>
    </source>
</evidence>
<proteinExistence type="predicted"/>
<dbReference type="EMBL" id="JAATJH010000003">
    <property type="protein sequence ID" value="NJC26826.1"/>
    <property type="molecule type" value="Genomic_DNA"/>
</dbReference>
<evidence type="ECO:0000313" key="5">
    <source>
        <dbReference type="Proteomes" id="UP000770785"/>
    </source>
</evidence>
<accession>A0ABX0XD14</accession>
<dbReference type="RefSeq" id="WP_168037585.1">
    <property type="nucleotide sequence ID" value="NZ_JAATJH010000003.1"/>
</dbReference>
<evidence type="ECO:0008006" key="6">
    <source>
        <dbReference type="Google" id="ProtNLM"/>
    </source>
</evidence>
<dbReference type="Gene3D" id="1.25.40.20">
    <property type="entry name" value="Ankyrin repeat-containing domain"/>
    <property type="match status" value="1"/>
</dbReference>
<dbReference type="SUPFAM" id="SSF48403">
    <property type="entry name" value="Ankyrin repeat"/>
    <property type="match status" value="1"/>
</dbReference>
<sequence>MSLPTTDQLFAAIRAGDSALVARIIAANPALANQPDGRGFLPVVLATYVDDLAVTQALVAAGADPNADTGGGTALMGAAFKGHLPVIQYLIKAGAKVNATNAQGGSALSFARMGNHKAVVTFLLEQGAK</sequence>
<keyword evidence="5" id="KW-1185">Reference proteome</keyword>
<comment type="caution">
    <text evidence="4">The sequence shown here is derived from an EMBL/GenBank/DDBJ whole genome shotgun (WGS) entry which is preliminary data.</text>
</comment>
<dbReference type="Proteomes" id="UP000770785">
    <property type="component" value="Unassembled WGS sequence"/>
</dbReference>
<evidence type="ECO:0000256" key="3">
    <source>
        <dbReference type="PROSITE-ProRule" id="PRU00023"/>
    </source>
</evidence>
<name>A0ABX0XD14_9BACT</name>
<reference evidence="4 5" key="1">
    <citation type="submission" date="2020-03" db="EMBL/GenBank/DDBJ databases">
        <title>Genomic Encyclopedia of Type Strains, Phase IV (KMG-IV): sequencing the most valuable type-strain genomes for metagenomic binning, comparative biology and taxonomic classification.</title>
        <authorList>
            <person name="Goeker M."/>
        </authorList>
    </citation>
    <scope>NUCLEOTIDE SEQUENCE [LARGE SCALE GENOMIC DNA]</scope>
    <source>
        <strain evidence="4 5">DSM 105096</strain>
    </source>
</reference>